<accession>F2L5A8</accession>
<organism evidence="1 2">
    <name type="scientific">Thermoproteus uzoniensis (strain 768-20)</name>
    <dbReference type="NCBI Taxonomy" id="999630"/>
    <lineage>
        <taxon>Archaea</taxon>
        <taxon>Thermoproteota</taxon>
        <taxon>Thermoprotei</taxon>
        <taxon>Thermoproteales</taxon>
        <taxon>Thermoproteaceae</taxon>
        <taxon>Thermoproteus</taxon>
    </lineage>
</organism>
<evidence type="ECO:0000313" key="1">
    <source>
        <dbReference type="EMBL" id="AEA13533.1"/>
    </source>
</evidence>
<dbReference type="Proteomes" id="UP000008138">
    <property type="component" value="Chromosome"/>
</dbReference>
<reference key="2">
    <citation type="submission" date="2011-03" db="EMBL/GenBank/DDBJ databases">
        <title>Complete genome sequence of the thermoacidophilic crenarchaeon Thermoproteus uzoniensis 768-20.</title>
        <authorList>
            <person name="Mardanov A.V."/>
            <person name="Gumerov V.M."/>
            <person name="Beletsky A.V."/>
            <person name="Prokofeva M.I."/>
            <person name="Bonch-Osmolovskaya E.A."/>
            <person name="Ravin N.V."/>
            <person name="Skryabin K.G."/>
        </authorList>
    </citation>
    <scope>NUCLEOTIDE SEQUENCE</scope>
    <source>
        <strain>768-20</strain>
    </source>
</reference>
<proteinExistence type="predicted"/>
<dbReference type="AlphaFoldDB" id="F2L5A8"/>
<dbReference type="KEGG" id="tuz:TUZN_2075"/>
<evidence type="ECO:0000313" key="2">
    <source>
        <dbReference type="Proteomes" id="UP000008138"/>
    </source>
</evidence>
<keyword evidence="2" id="KW-1185">Reference proteome</keyword>
<reference evidence="1 2" key="1">
    <citation type="journal article" date="2011" name="J. Bacteriol.">
        <title>Complete genome sequence of the thermoacidophilic crenarchaeon Thermoproteus uzoniensis 768-20.</title>
        <authorList>
            <person name="Mardanov A.V."/>
            <person name="Gumerov V.M."/>
            <person name="Beletsky A.V."/>
            <person name="Prokofeva M.I."/>
            <person name="Bonch-Osmolovskaya E.A."/>
            <person name="Ravin N.V."/>
            <person name="Skryabin K.G."/>
        </authorList>
    </citation>
    <scope>NUCLEOTIDE SEQUENCE [LARGE SCALE GENOMIC DNA]</scope>
    <source>
        <strain evidence="1 2">768-20</strain>
    </source>
</reference>
<sequence length="51" mass="5435">MLIAVLGAPQDVMKATLPSVEIHFKTAANVAGQYLGEISYEHSPGRIPVLT</sequence>
<dbReference type="RefSeq" id="WP_013680868.1">
    <property type="nucleotide sequence ID" value="NC_015315.1"/>
</dbReference>
<name>F2L5A8_THEU7</name>
<gene>
    <name evidence="1" type="ordered locus">TUZN_2075</name>
</gene>
<dbReference type="EMBL" id="CP002590">
    <property type="protein sequence ID" value="AEA13533.1"/>
    <property type="molecule type" value="Genomic_DNA"/>
</dbReference>
<protein>
    <submittedName>
        <fullName evidence="1">Uncharacterized protein</fullName>
    </submittedName>
</protein>
<dbReference type="HOGENOM" id="CLU_3094334_0_0_2"/>
<dbReference type="GeneID" id="43500467"/>